<dbReference type="EMBL" id="NJHN03000083">
    <property type="protein sequence ID" value="KAH9417033.1"/>
    <property type="molecule type" value="Genomic_DNA"/>
</dbReference>
<reference evidence="1 2" key="1">
    <citation type="journal article" date="2018" name="J. Allergy Clin. Immunol.">
        <title>High-quality assembly of Dermatophagoides pteronyssinus genome and transcriptome reveals a wide range of novel allergens.</title>
        <authorList>
            <person name="Liu X.Y."/>
            <person name="Yang K.Y."/>
            <person name="Wang M.Q."/>
            <person name="Kwok J.S."/>
            <person name="Zeng X."/>
            <person name="Yang Z."/>
            <person name="Xiao X.J."/>
            <person name="Lau C.P."/>
            <person name="Li Y."/>
            <person name="Huang Z.M."/>
            <person name="Ba J.G."/>
            <person name="Yim A.K."/>
            <person name="Ouyang C.Y."/>
            <person name="Ngai S.M."/>
            <person name="Chan T.F."/>
            <person name="Leung E.L."/>
            <person name="Liu L."/>
            <person name="Liu Z.G."/>
            <person name="Tsui S.K."/>
        </authorList>
    </citation>
    <scope>NUCLEOTIDE SEQUENCE [LARGE SCALE GENOMIC DNA]</scope>
    <source>
        <strain evidence="1">Derp</strain>
    </source>
</reference>
<sequence length="158" mass="17949">MNVFAKIPEGNSHTKNIIKTAINILVVRSELPDDDDDDVCNVGGFDDFDATGKFPFNKRSLRFLASINILINANVIHVNKPHGINFINTENTQNIISDDQELKRNCKESNLNTSGSDSFNSKIQFFSYFEMVEICLCDKRTVKLPLENDDVINRFMKT</sequence>
<accession>A0ABQ8J3E3</accession>
<reference evidence="1 2" key="2">
    <citation type="journal article" date="2022" name="Mol. Biol. Evol.">
        <title>Comparative Genomics Reveals Insights into the Divergent Evolution of Astigmatic Mites and Household Pest Adaptations.</title>
        <authorList>
            <person name="Xiong Q."/>
            <person name="Wan A.T."/>
            <person name="Liu X."/>
            <person name="Fung C.S."/>
            <person name="Xiao X."/>
            <person name="Malainual N."/>
            <person name="Hou J."/>
            <person name="Wang L."/>
            <person name="Wang M."/>
            <person name="Yang K.Y."/>
            <person name="Cui Y."/>
            <person name="Leung E.L."/>
            <person name="Nong W."/>
            <person name="Shin S.K."/>
            <person name="Au S.W."/>
            <person name="Jeong K.Y."/>
            <person name="Chew F.T."/>
            <person name="Hui J.H."/>
            <person name="Leung T.F."/>
            <person name="Tungtrongchitr A."/>
            <person name="Zhong N."/>
            <person name="Liu Z."/>
            <person name="Tsui S.K."/>
        </authorList>
    </citation>
    <scope>NUCLEOTIDE SEQUENCE [LARGE SCALE GENOMIC DNA]</scope>
    <source>
        <strain evidence="1">Derp</strain>
    </source>
</reference>
<comment type="caution">
    <text evidence="1">The sequence shown here is derived from an EMBL/GenBank/DDBJ whole genome shotgun (WGS) entry which is preliminary data.</text>
</comment>
<organism evidence="1 2">
    <name type="scientific">Dermatophagoides pteronyssinus</name>
    <name type="common">European house dust mite</name>
    <dbReference type="NCBI Taxonomy" id="6956"/>
    <lineage>
        <taxon>Eukaryota</taxon>
        <taxon>Metazoa</taxon>
        <taxon>Ecdysozoa</taxon>
        <taxon>Arthropoda</taxon>
        <taxon>Chelicerata</taxon>
        <taxon>Arachnida</taxon>
        <taxon>Acari</taxon>
        <taxon>Acariformes</taxon>
        <taxon>Sarcoptiformes</taxon>
        <taxon>Astigmata</taxon>
        <taxon>Psoroptidia</taxon>
        <taxon>Analgoidea</taxon>
        <taxon>Pyroglyphidae</taxon>
        <taxon>Dermatophagoidinae</taxon>
        <taxon>Dermatophagoides</taxon>
    </lineage>
</organism>
<gene>
    <name evidence="1" type="ORF">DERP_011762</name>
</gene>
<evidence type="ECO:0000313" key="2">
    <source>
        <dbReference type="Proteomes" id="UP000887458"/>
    </source>
</evidence>
<dbReference type="Proteomes" id="UP000887458">
    <property type="component" value="Unassembled WGS sequence"/>
</dbReference>
<proteinExistence type="predicted"/>
<name>A0ABQ8J3E3_DERPT</name>
<evidence type="ECO:0000313" key="1">
    <source>
        <dbReference type="EMBL" id="KAH9417033.1"/>
    </source>
</evidence>
<keyword evidence="2" id="KW-1185">Reference proteome</keyword>
<protein>
    <submittedName>
        <fullName evidence="1">Uncharacterized protein</fullName>
    </submittedName>
</protein>